<dbReference type="Proteomes" id="UP000199527">
    <property type="component" value="Unassembled WGS sequence"/>
</dbReference>
<dbReference type="InterPro" id="IPR029063">
    <property type="entry name" value="SAM-dependent_MTases_sf"/>
</dbReference>
<dbReference type="GO" id="GO:0008757">
    <property type="term" value="F:S-adenosylmethionine-dependent methyltransferase activity"/>
    <property type="evidence" value="ECO:0007669"/>
    <property type="project" value="InterPro"/>
</dbReference>
<dbReference type="EMBL" id="FNEM01000014">
    <property type="protein sequence ID" value="SDJ83675.1"/>
    <property type="molecule type" value="Genomic_DNA"/>
</dbReference>
<protein>
    <submittedName>
        <fullName evidence="2">Methyltransferase domain-containing protein</fullName>
    </submittedName>
</protein>
<proteinExistence type="predicted"/>
<sequence>MRPAYSHNAITPPANWQQLPWGDWLCQQISAGLDNWWPKLFGYHMVKLGPLAPELNSRLCSIRHQMVITASGGDLWGDLDDLPLQCRSVDACLLPLVMDFHQDPHGVMREADRVLVEGGHMVVVGFNPVSPVGMGLLSPTCRQRYPWNGRMFTPNRIKDWLGLLGYQIVGHEPLVYSSLLWSPDRFLWPQQWMAQQTPSLASVYLIVARKLAVPLTPARPLWRPKKRLITSPAAMGREAVGQRRDSR</sequence>
<evidence type="ECO:0000313" key="3">
    <source>
        <dbReference type="Proteomes" id="UP000199527"/>
    </source>
</evidence>
<evidence type="ECO:0000259" key="1">
    <source>
        <dbReference type="Pfam" id="PF08241"/>
    </source>
</evidence>
<dbReference type="SUPFAM" id="SSF53335">
    <property type="entry name" value="S-adenosyl-L-methionine-dependent methyltransferases"/>
    <property type="match status" value="1"/>
</dbReference>
<name>A0A1G8X1F4_9GAMM</name>
<feature type="domain" description="Methyltransferase type 11" evidence="1">
    <location>
        <begin position="77"/>
        <end position="123"/>
    </location>
</feature>
<dbReference type="Pfam" id="PF08241">
    <property type="entry name" value="Methyltransf_11"/>
    <property type="match status" value="1"/>
</dbReference>
<organism evidence="2 3">
    <name type="scientific">Ferrimonas sediminum</name>
    <dbReference type="NCBI Taxonomy" id="718193"/>
    <lineage>
        <taxon>Bacteria</taxon>
        <taxon>Pseudomonadati</taxon>
        <taxon>Pseudomonadota</taxon>
        <taxon>Gammaproteobacteria</taxon>
        <taxon>Alteromonadales</taxon>
        <taxon>Ferrimonadaceae</taxon>
        <taxon>Ferrimonas</taxon>
    </lineage>
</organism>
<keyword evidence="2" id="KW-0808">Transferase</keyword>
<evidence type="ECO:0000313" key="2">
    <source>
        <dbReference type="EMBL" id="SDJ83675.1"/>
    </source>
</evidence>
<keyword evidence="2" id="KW-0489">Methyltransferase</keyword>
<dbReference type="AlphaFoldDB" id="A0A1G8X1F4"/>
<dbReference type="Gene3D" id="3.40.50.150">
    <property type="entry name" value="Vaccinia Virus protein VP39"/>
    <property type="match status" value="1"/>
</dbReference>
<dbReference type="GO" id="GO:0032259">
    <property type="term" value="P:methylation"/>
    <property type="evidence" value="ECO:0007669"/>
    <property type="project" value="UniProtKB-KW"/>
</dbReference>
<reference evidence="3" key="1">
    <citation type="submission" date="2016-10" db="EMBL/GenBank/DDBJ databases">
        <authorList>
            <person name="Varghese N."/>
            <person name="Submissions S."/>
        </authorList>
    </citation>
    <scope>NUCLEOTIDE SEQUENCE [LARGE SCALE GENOMIC DNA]</scope>
    <source>
        <strain evidence="3">DSM 23317</strain>
    </source>
</reference>
<gene>
    <name evidence="2" type="ORF">SAMN04488540_11444</name>
</gene>
<dbReference type="InterPro" id="IPR013216">
    <property type="entry name" value="Methyltransf_11"/>
</dbReference>
<keyword evidence="3" id="KW-1185">Reference proteome</keyword>
<dbReference type="OrthoDB" id="6191410at2"/>
<accession>A0A1G8X1F4</accession>
<dbReference type="RefSeq" id="WP_090366744.1">
    <property type="nucleotide sequence ID" value="NZ_FNEM01000014.1"/>
</dbReference>